<keyword evidence="4" id="KW-1185">Reference proteome</keyword>
<dbReference type="EMBL" id="JBHUEN010000012">
    <property type="protein sequence ID" value="MFD1880934.1"/>
    <property type="molecule type" value="Genomic_DNA"/>
</dbReference>
<evidence type="ECO:0000256" key="1">
    <source>
        <dbReference type="SAM" id="SignalP"/>
    </source>
</evidence>
<gene>
    <name evidence="3" type="ORF">ACFSCT_04305</name>
</gene>
<feature type="signal peptide" evidence="1">
    <location>
        <begin position="1"/>
        <end position="21"/>
    </location>
</feature>
<feature type="chain" id="PRO_5045772621" evidence="1">
    <location>
        <begin position="22"/>
        <end position="167"/>
    </location>
</feature>
<dbReference type="Proteomes" id="UP001597213">
    <property type="component" value="Unassembled WGS sequence"/>
</dbReference>
<organism evidence="3 4">
    <name type="scientific">Paracoccus pacificus</name>
    <dbReference type="NCBI Taxonomy" id="1463598"/>
    <lineage>
        <taxon>Bacteria</taxon>
        <taxon>Pseudomonadati</taxon>
        <taxon>Pseudomonadota</taxon>
        <taxon>Alphaproteobacteria</taxon>
        <taxon>Rhodobacterales</taxon>
        <taxon>Paracoccaceae</taxon>
        <taxon>Paracoccus</taxon>
    </lineage>
</organism>
<dbReference type="Gene3D" id="1.20.1270.180">
    <property type="match status" value="1"/>
</dbReference>
<reference evidence="4" key="1">
    <citation type="journal article" date="2019" name="Int. J. Syst. Evol. Microbiol.">
        <title>The Global Catalogue of Microorganisms (GCM) 10K type strain sequencing project: providing services to taxonomists for standard genome sequencing and annotation.</title>
        <authorList>
            <consortium name="The Broad Institute Genomics Platform"/>
            <consortium name="The Broad Institute Genome Sequencing Center for Infectious Disease"/>
            <person name="Wu L."/>
            <person name="Ma J."/>
        </authorList>
    </citation>
    <scope>NUCLEOTIDE SEQUENCE [LARGE SCALE GENOMIC DNA]</scope>
    <source>
        <strain evidence="4">CCUG 56029</strain>
    </source>
</reference>
<keyword evidence="1" id="KW-0732">Signal</keyword>
<dbReference type="Pfam" id="PF07007">
    <property type="entry name" value="LprI"/>
    <property type="match status" value="1"/>
</dbReference>
<feature type="domain" description="Lysozyme inhibitor LprI-like N-terminal" evidence="2">
    <location>
        <begin position="75"/>
        <end position="155"/>
    </location>
</feature>
<name>A0ABW4R4Q1_9RHOB</name>
<accession>A0ABW4R4Q1</accession>
<evidence type="ECO:0000313" key="4">
    <source>
        <dbReference type="Proteomes" id="UP001597213"/>
    </source>
</evidence>
<comment type="caution">
    <text evidence="3">The sequence shown here is derived from an EMBL/GenBank/DDBJ whole genome shotgun (WGS) entry which is preliminary data.</text>
</comment>
<dbReference type="RefSeq" id="WP_379140391.1">
    <property type="nucleotide sequence ID" value="NZ_JBHUEN010000012.1"/>
</dbReference>
<evidence type="ECO:0000313" key="3">
    <source>
        <dbReference type="EMBL" id="MFD1880934.1"/>
    </source>
</evidence>
<evidence type="ECO:0000259" key="2">
    <source>
        <dbReference type="Pfam" id="PF07007"/>
    </source>
</evidence>
<sequence>MPRLHPAHLAAILFAASPVAAIGGDASGVDPQALAQCISNADSDGARLDCAGTAQPACIAYAKSRYPEMNPVDMQLNCLDAEWQYWETELTRVYTELLATEEARGADRAAALRRMERDWISFRDARCAYDKVTNGRGTGGAVAEPQCKLNETARQVILLMSYQRDRT</sequence>
<protein>
    <submittedName>
        <fullName evidence="3">Lysozyme inhibitor LprI family protein</fullName>
    </submittedName>
</protein>
<dbReference type="InterPro" id="IPR009739">
    <property type="entry name" value="LprI-like_N"/>
</dbReference>
<proteinExistence type="predicted"/>